<name>A0A1J9PIG8_9EURO</name>
<gene>
    <name evidence="2" type="ORF">AJ78_04075</name>
</gene>
<evidence type="ECO:0000313" key="3">
    <source>
        <dbReference type="Proteomes" id="UP000182235"/>
    </source>
</evidence>
<sequence length="72" mass="7546">MESHPEQAGMTGKTKVSRNRGPAMRRQGEFTDNGAVRSTAAGGFPLKPDFSQGRLIGSGESRGAAPPNDAFV</sequence>
<evidence type="ECO:0000313" key="2">
    <source>
        <dbReference type="EMBL" id="OJD15698.1"/>
    </source>
</evidence>
<feature type="region of interest" description="Disordered" evidence="1">
    <location>
        <begin position="1"/>
        <end position="72"/>
    </location>
</feature>
<protein>
    <submittedName>
        <fullName evidence="2">Uncharacterized protein</fullName>
    </submittedName>
</protein>
<dbReference type="VEuPathDB" id="FungiDB:AJ78_04075"/>
<dbReference type="Proteomes" id="UP000182235">
    <property type="component" value="Unassembled WGS sequence"/>
</dbReference>
<comment type="caution">
    <text evidence="2">The sequence shown here is derived from an EMBL/GenBank/DDBJ whole genome shotgun (WGS) entry which is preliminary data.</text>
</comment>
<evidence type="ECO:0000256" key="1">
    <source>
        <dbReference type="SAM" id="MobiDB-lite"/>
    </source>
</evidence>
<accession>A0A1J9PIG8</accession>
<organism evidence="2 3">
    <name type="scientific">Emergomyces pasteurianus Ep9510</name>
    <dbReference type="NCBI Taxonomy" id="1447872"/>
    <lineage>
        <taxon>Eukaryota</taxon>
        <taxon>Fungi</taxon>
        <taxon>Dikarya</taxon>
        <taxon>Ascomycota</taxon>
        <taxon>Pezizomycotina</taxon>
        <taxon>Eurotiomycetes</taxon>
        <taxon>Eurotiomycetidae</taxon>
        <taxon>Onygenales</taxon>
        <taxon>Ajellomycetaceae</taxon>
        <taxon>Emergomyces</taxon>
    </lineage>
</organism>
<reference evidence="2 3" key="1">
    <citation type="submission" date="2015-07" db="EMBL/GenBank/DDBJ databases">
        <title>Emmonsia species relationships and genome sequence.</title>
        <authorList>
            <consortium name="The Broad Institute Genomics Platform"/>
            <person name="Cuomo C.A."/>
            <person name="Munoz J.F."/>
            <person name="Imamovic A."/>
            <person name="Priest M.E."/>
            <person name="Young S."/>
            <person name="Clay O.K."/>
            <person name="McEwen J.G."/>
        </authorList>
    </citation>
    <scope>NUCLEOTIDE SEQUENCE [LARGE SCALE GENOMIC DNA]</scope>
    <source>
        <strain evidence="2 3">UAMH 9510</strain>
    </source>
</reference>
<dbReference type="AlphaFoldDB" id="A0A1J9PIG8"/>
<keyword evidence="3" id="KW-1185">Reference proteome</keyword>
<dbReference type="EMBL" id="LGRN01000142">
    <property type="protein sequence ID" value="OJD15698.1"/>
    <property type="molecule type" value="Genomic_DNA"/>
</dbReference>
<proteinExistence type="predicted"/>